<reference evidence="14" key="1">
    <citation type="submission" date="2015-10" db="EMBL/GenBank/DDBJ databases">
        <authorList>
            <person name="Regsiter A."/>
            <person name="william w."/>
        </authorList>
    </citation>
    <scope>NUCLEOTIDE SEQUENCE</scope>
    <source>
        <strain evidence="14">Montdore</strain>
    </source>
</reference>
<name>A0A292PT79_9PEZI</name>
<evidence type="ECO:0000313" key="14">
    <source>
        <dbReference type="EMBL" id="CUS09905.1"/>
    </source>
</evidence>
<keyword evidence="5" id="KW-0276">Fatty acid metabolism</keyword>
<dbReference type="PANTHER" id="PTHR11712">
    <property type="entry name" value="POLYKETIDE SYNTHASE-RELATED"/>
    <property type="match status" value="1"/>
</dbReference>
<dbReference type="PROSITE" id="PS00606">
    <property type="entry name" value="KS3_1"/>
    <property type="match status" value="1"/>
</dbReference>
<evidence type="ECO:0000256" key="5">
    <source>
        <dbReference type="ARBA" id="ARBA00022832"/>
    </source>
</evidence>
<evidence type="ECO:0000313" key="15">
    <source>
        <dbReference type="Proteomes" id="UP001412239"/>
    </source>
</evidence>
<evidence type="ECO:0000256" key="10">
    <source>
        <dbReference type="PIRSR" id="PIRSR000447-1"/>
    </source>
</evidence>
<keyword evidence="6" id="KW-0443">Lipid metabolism</keyword>
<accession>A0A292PT79</accession>
<dbReference type="InterPro" id="IPR014030">
    <property type="entry name" value="Ketoacyl_synth_N"/>
</dbReference>
<dbReference type="Pfam" id="PF02801">
    <property type="entry name" value="Ketoacyl-synt_C"/>
    <property type="match status" value="1"/>
</dbReference>
<evidence type="ECO:0000259" key="13">
    <source>
        <dbReference type="PROSITE" id="PS52004"/>
    </source>
</evidence>
<dbReference type="InterPro" id="IPR020841">
    <property type="entry name" value="PKS_Beta-ketoAc_synthase_dom"/>
</dbReference>
<feature type="region of interest" description="Disordered" evidence="12">
    <location>
        <begin position="223"/>
        <end position="243"/>
    </location>
</feature>
<dbReference type="PANTHER" id="PTHR11712:SF336">
    <property type="entry name" value="3-OXOACYL-[ACYL-CARRIER-PROTEIN] SYNTHASE, MITOCHONDRIAL"/>
    <property type="match status" value="1"/>
</dbReference>
<keyword evidence="7 9" id="KW-0275">Fatty acid biosynthesis</keyword>
<dbReference type="InterPro" id="IPR000794">
    <property type="entry name" value="Beta-ketoacyl_synthase"/>
</dbReference>
<dbReference type="GO" id="GO:0005739">
    <property type="term" value="C:mitochondrion"/>
    <property type="evidence" value="ECO:0007669"/>
    <property type="project" value="TreeGrafter"/>
</dbReference>
<dbReference type="GO" id="GO:0006633">
    <property type="term" value="P:fatty acid biosynthetic process"/>
    <property type="evidence" value="ECO:0007669"/>
    <property type="project" value="UniProtKB-KW"/>
</dbReference>
<dbReference type="PROSITE" id="PS52004">
    <property type="entry name" value="KS3_2"/>
    <property type="match status" value="1"/>
</dbReference>
<evidence type="ECO:0000256" key="7">
    <source>
        <dbReference type="ARBA" id="ARBA00023160"/>
    </source>
</evidence>
<evidence type="ECO:0000256" key="2">
    <source>
        <dbReference type="ARBA" id="ARBA00008467"/>
    </source>
</evidence>
<dbReference type="GO" id="GO:0004315">
    <property type="term" value="F:3-oxoacyl-[acyl-carrier-protein] synthase activity"/>
    <property type="evidence" value="ECO:0007669"/>
    <property type="project" value="InterPro"/>
</dbReference>
<feature type="domain" description="Ketosynthase family 3 (KS3)" evidence="13">
    <location>
        <begin position="3"/>
        <end position="431"/>
    </location>
</feature>
<proteinExistence type="inferred from homology"/>
<keyword evidence="15" id="KW-1185">Reference proteome</keyword>
<dbReference type="CDD" id="cd00834">
    <property type="entry name" value="KAS_I_II"/>
    <property type="match status" value="1"/>
</dbReference>
<evidence type="ECO:0000256" key="1">
    <source>
        <dbReference type="ARBA" id="ARBA00005194"/>
    </source>
</evidence>
<dbReference type="InterPro" id="IPR016039">
    <property type="entry name" value="Thiolase-like"/>
</dbReference>
<feature type="active site" description="For beta-ketoacyl synthase activity" evidence="10">
    <location>
        <position position="178"/>
    </location>
</feature>
<evidence type="ECO:0000256" key="11">
    <source>
        <dbReference type="RuleBase" id="RU003694"/>
    </source>
</evidence>
<keyword evidence="8" id="KW-0012">Acyltransferase</keyword>
<dbReference type="AlphaFoldDB" id="A0A292PT79"/>
<evidence type="ECO:0000256" key="9">
    <source>
        <dbReference type="PIRNR" id="PIRNR000447"/>
    </source>
</evidence>
<evidence type="ECO:0000256" key="4">
    <source>
        <dbReference type="ARBA" id="ARBA00022679"/>
    </source>
</evidence>
<dbReference type="PIRSF" id="PIRSF000447">
    <property type="entry name" value="KAS_II"/>
    <property type="match status" value="1"/>
</dbReference>
<dbReference type="EMBL" id="LN891066">
    <property type="protein sequence ID" value="CUS09905.1"/>
    <property type="molecule type" value="Genomic_DNA"/>
</dbReference>
<feature type="compositionally biased region" description="Basic and acidic residues" evidence="12">
    <location>
        <begin position="229"/>
        <end position="243"/>
    </location>
</feature>
<organism evidence="14 15">
    <name type="scientific">Tuber aestivum</name>
    <name type="common">summer truffle</name>
    <dbReference type="NCBI Taxonomy" id="59557"/>
    <lineage>
        <taxon>Eukaryota</taxon>
        <taxon>Fungi</taxon>
        <taxon>Dikarya</taxon>
        <taxon>Ascomycota</taxon>
        <taxon>Pezizomycotina</taxon>
        <taxon>Pezizomycetes</taxon>
        <taxon>Pezizales</taxon>
        <taxon>Tuberaceae</taxon>
        <taxon>Tuber</taxon>
    </lineage>
</organism>
<dbReference type="InterPro" id="IPR017568">
    <property type="entry name" value="3-oxoacyl-ACP_synth-2"/>
</dbReference>
<evidence type="ECO:0000256" key="3">
    <source>
        <dbReference type="ARBA" id="ARBA00022516"/>
    </source>
</evidence>
<dbReference type="Gene3D" id="3.40.47.10">
    <property type="match status" value="1"/>
</dbReference>
<evidence type="ECO:0000256" key="12">
    <source>
        <dbReference type="SAM" id="MobiDB-lite"/>
    </source>
</evidence>
<dbReference type="NCBIfam" id="NF005589">
    <property type="entry name" value="PRK07314.1"/>
    <property type="match status" value="1"/>
</dbReference>
<evidence type="ECO:0000256" key="8">
    <source>
        <dbReference type="ARBA" id="ARBA00023315"/>
    </source>
</evidence>
<dbReference type="InterPro" id="IPR018201">
    <property type="entry name" value="Ketoacyl_synth_AS"/>
</dbReference>
<dbReference type="SMART" id="SM00825">
    <property type="entry name" value="PKS_KS"/>
    <property type="match status" value="1"/>
</dbReference>
<comment type="pathway">
    <text evidence="1">Lipid metabolism; fatty acid biosynthesis.</text>
</comment>
<dbReference type="Proteomes" id="UP001412239">
    <property type="component" value="Unassembled WGS sequence"/>
</dbReference>
<gene>
    <name evidence="14" type="ORF">GSTUAT00006041001</name>
</gene>
<dbReference type="InterPro" id="IPR014031">
    <property type="entry name" value="Ketoacyl_synth_C"/>
</dbReference>
<dbReference type="FunFam" id="3.40.47.10:FF:000024">
    <property type="entry name" value="3-oxoacyl-[acyl-carrier-protein] synthase, mitochondrial"/>
    <property type="match status" value="1"/>
</dbReference>
<evidence type="ECO:0000256" key="6">
    <source>
        <dbReference type="ARBA" id="ARBA00023098"/>
    </source>
</evidence>
<sequence>MAMRRVVVTGMGAVTPLAVGASRSWQRLVESQCGIRSIKKRVEFSGIPSQVAATVPHGASCQGGWDPNEWLGRGDARRMALFTQYAIAAAEEALGDARWCPTSQDERERTGVCLGSGIGSLEDMYDASTTLSEGLRTSQGVKKLSALFVPRLLINLAAGHITMKHKFQGPNHAVSTACTTGAHSIGDASRFIQFGDADVMIAGGSEACIHPLGLAGFSRLKSLSSDSNSHPERSSRPFDRDRSGFVMGEGAGVLVLEELEHARARGATPYAELRGYGLSSDAHHITAPPEGGDGAYLAMKSALQHAQIKPRDVDYINAHATSTLLGDAAENRAIKRLMLGEDGHEKASDVNVSSSKGAIGHLLGAAGAVEAIFAVKALNEDLLPPTLNLENTTEEFDCNYVPLKMQRRKVDVVISNSFGFGGTNASLCFSKVA</sequence>
<dbReference type="FunFam" id="3.40.47.10:FF:000015">
    <property type="entry name" value="3-oxoacyl-[acyl-carrier-protein] synthase, mitochondrial"/>
    <property type="match status" value="1"/>
</dbReference>
<protein>
    <recommendedName>
        <fullName evidence="9">3-oxoacyl-[acyl-carrier-protein] synthase</fullName>
    </recommendedName>
</protein>
<dbReference type="SUPFAM" id="SSF53901">
    <property type="entry name" value="Thiolase-like"/>
    <property type="match status" value="2"/>
</dbReference>
<dbReference type="NCBIfam" id="TIGR03150">
    <property type="entry name" value="fabF"/>
    <property type="match status" value="1"/>
</dbReference>
<dbReference type="Pfam" id="PF00109">
    <property type="entry name" value="ketoacyl-synt"/>
    <property type="match status" value="1"/>
</dbReference>
<keyword evidence="4 9" id="KW-0808">Transferase</keyword>
<comment type="similarity">
    <text evidence="2 9 11">Belongs to the thiolase-like superfamily. Beta-ketoacyl-ACP synthases family.</text>
</comment>
<keyword evidence="3 9" id="KW-0444">Lipid biosynthesis</keyword>